<accession>F0UCJ7</accession>
<proteinExistence type="predicted"/>
<protein>
    <submittedName>
        <fullName evidence="2">Predicted protein</fullName>
    </submittedName>
</protein>
<organism evidence="3">
    <name type="scientific">Ajellomyces capsulatus (strain H88)</name>
    <name type="common">Darling's disease fungus</name>
    <name type="synonym">Histoplasma capsulatum</name>
    <dbReference type="NCBI Taxonomy" id="544711"/>
    <lineage>
        <taxon>Eukaryota</taxon>
        <taxon>Fungi</taxon>
        <taxon>Dikarya</taxon>
        <taxon>Ascomycota</taxon>
        <taxon>Pezizomycotina</taxon>
        <taxon>Eurotiomycetes</taxon>
        <taxon>Eurotiomycetidae</taxon>
        <taxon>Onygenales</taxon>
        <taxon>Ajellomycetaceae</taxon>
        <taxon>Histoplasma</taxon>
    </lineage>
</organism>
<dbReference type="AlphaFoldDB" id="F0UCJ7"/>
<gene>
    <name evidence="2" type="ORF">HCEG_02488</name>
</gene>
<evidence type="ECO:0000313" key="3">
    <source>
        <dbReference type="Proteomes" id="UP000008142"/>
    </source>
</evidence>
<dbReference type="Proteomes" id="UP000008142">
    <property type="component" value="Unassembled WGS sequence"/>
</dbReference>
<dbReference type="OrthoDB" id="10553596at2759"/>
<evidence type="ECO:0000313" key="2">
    <source>
        <dbReference type="EMBL" id="EGC43273.1"/>
    </source>
</evidence>
<dbReference type="HOGENOM" id="CLU_1331608_0_0_1"/>
<reference evidence="3" key="1">
    <citation type="submission" date="2008-07" db="EMBL/GenBank/DDBJ databases">
        <title>Annotation of Ajellomyces capsulatus strain H88.</title>
        <authorList>
            <person name="Champion M."/>
            <person name="Cuomo C."/>
            <person name="Ma L.-J."/>
            <person name="Henn M.R."/>
            <person name="Sil A."/>
            <person name="Goldman B."/>
            <person name="Young S.K."/>
            <person name="Kodira C.D."/>
            <person name="Zeng Q."/>
            <person name="Koehrsen M."/>
            <person name="Alvarado L."/>
            <person name="Berlin A."/>
            <person name="Borenstein D."/>
            <person name="Chen Z."/>
            <person name="Engels R."/>
            <person name="Freedman E."/>
            <person name="Gellesch M."/>
            <person name="Goldberg J."/>
            <person name="Griggs A."/>
            <person name="Gujja S."/>
            <person name="Heiman D."/>
            <person name="Hepburn T."/>
            <person name="Howarth C."/>
            <person name="Jen D."/>
            <person name="Larson L."/>
            <person name="Lewis B."/>
            <person name="Mehta T."/>
            <person name="Park D."/>
            <person name="Pearson M."/>
            <person name="Roberts A."/>
            <person name="Saif S."/>
            <person name="Shea T."/>
            <person name="Shenoy N."/>
            <person name="Sisk P."/>
            <person name="Stolte C."/>
            <person name="Sykes S."/>
            <person name="Walk T."/>
            <person name="White J."/>
            <person name="Yandava C."/>
            <person name="Klein B."/>
            <person name="McEwen J.G."/>
            <person name="Puccia R."/>
            <person name="Goldman G.H."/>
            <person name="Felipe M.S."/>
            <person name="Nino-Vega G."/>
            <person name="San-Blas G."/>
            <person name="Taylor J."/>
            <person name="Mendoza L."/>
            <person name="Galagan J."/>
            <person name="Nusbaum C."/>
            <person name="Birren B."/>
        </authorList>
    </citation>
    <scope>NUCLEOTIDE SEQUENCE [LARGE SCALE GENOMIC DNA]</scope>
    <source>
        <strain evidence="3">H88</strain>
    </source>
</reference>
<name>F0UCJ7_AJEC8</name>
<feature type="compositionally biased region" description="Polar residues" evidence="1">
    <location>
        <begin position="69"/>
        <end position="78"/>
    </location>
</feature>
<feature type="region of interest" description="Disordered" evidence="1">
    <location>
        <begin position="69"/>
        <end position="100"/>
    </location>
</feature>
<dbReference type="EMBL" id="DS990637">
    <property type="protein sequence ID" value="EGC43273.1"/>
    <property type="molecule type" value="Genomic_DNA"/>
</dbReference>
<evidence type="ECO:0000256" key="1">
    <source>
        <dbReference type="SAM" id="MobiDB-lite"/>
    </source>
</evidence>
<sequence length="206" mass="22582">MKMSLLRQMSDKKGQAHIPCHAMHACKRGSRHETRRDVCGISFGGKSLASFSRDNIEVHGIRQLNERQGSPAISSVLTRHSRTSERSTKVGSSAEPGRRNPLGQASSFPCCLEQPCFNYIICGCLTSPLLHLSLKAGAYDATHNGSNLLWGLNGRNLQIPHGDYVLCHPSQQRRNIGHGSNKFPLRAYINPSSGCDNSAIAEMDSR</sequence>